<comment type="similarity">
    <text evidence="2">Belongs to the bacterial solute-binding protein 1 family.</text>
</comment>
<proteinExistence type="inferred from homology"/>
<dbReference type="InterPro" id="IPR005948">
    <property type="entry name" value="ThiB-like"/>
</dbReference>
<dbReference type="Pfam" id="PF13531">
    <property type="entry name" value="SBP_bac_11"/>
    <property type="match status" value="1"/>
</dbReference>
<dbReference type="Gene3D" id="3.40.190.10">
    <property type="entry name" value="Periplasmic binding protein-like II"/>
    <property type="match status" value="2"/>
</dbReference>
<dbReference type="GO" id="GO:0015888">
    <property type="term" value="P:thiamine transport"/>
    <property type="evidence" value="ECO:0007669"/>
    <property type="project" value="InterPro"/>
</dbReference>
<comment type="subcellular location">
    <subcellularLocation>
        <location evidence="1">Periplasm</location>
    </subcellularLocation>
</comment>
<dbReference type="PANTHER" id="PTHR30006">
    <property type="entry name" value="THIAMINE-BINDING PERIPLASMIC PROTEIN-RELATED"/>
    <property type="match status" value="1"/>
</dbReference>
<dbReference type="InterPro" id="IPR005967">
    <property type="entry name" value="ThiB"/>
</dbReference>
<dbReference type="NCBIfam" id="TIGR01254">
    <property type="entry name" value="sfuA"/>
    <property type="match status" value="1"/>
</dbReference>
<evidence type="ECO:0000256" key="6">
    <source>
        <dbReference type="SAM" id="SignalP"/>
    </source>
</evidence>
<feature type="signal peptide" evidence="6">
    <location>
        <begin position="1"/>
        <end position="22"/>
    </location>
</feature>
<dbReference type="OrthoDB" id="8013425at2"/>
<evidence type="ECO:0000256" key="1">
    <source>
        <dbReference type="ARBA" id="ARBA00004418"/>
    </source>
</evidence>
<keyword evidence="4 6" id="KW-0732">Signal</keyword>
<gene>
    <name evidence="7" type="primary">thiB</name>
    <name evidence="7" type="ORF">NCTC12871_00131</name>
</gene>
<dbReference type="KEGG" id="adp:NCTC12871_00131"/>
<dbReference type="PANTHER" id="PTHR30006:SF3">
    <property type="entry name" value="THIAMINE-BINDING PERIPLASMIC PROTEIN"/>
    <property type="match status" value="1"/>
</dbReference>
<accession>A0A448TRR3</accession>
<keyword evidence="3" id="KW-0813">Transport</keyword>
<keyword evidence="5" id="KW-0574">Periplasm</keyword>
<dbReference type="AlphaFoldDB" id="A0A448TRR3"/>
<dbReference type="NCBIfam" id="TIGR01276">
    <property type="entry name" value="thiB"/>
    <property type="match status" value="1"/>
</dbReference>
<dbReference type="RefSeq" id="WP_126598042.1">
    <property type="nucleotide sequence ID" value="NZ_LR134510.1"/>
</dbReference>
<name>A0A448TRR3_9PAST</name>
<dbReference type="SUPFAM" id="SSF53850">
    <property type="entry name" value="Periplasmic binding protein-like II"/>
    <property type="match status" value="1"/>
</dbReference>
<evidence type="ECO:0000256" key="5">
    <source>
        <dbReference type="ARBA" id="ARBA00022764"/>
    </source>
</evidence>
<evidence type="ECO:0000256" key="3">
    <source>
        <dbReference type="ARBA" id="ARBA00022448"/>
    </source>
</evidence>
<reference evidence="7 8" key="1">
    <citation type="submission" date="2018-12" db="EMBL/GenBank/DDBJ databases">
        <authorList>
            <consortium name="Pathogen Informatics"/>
        </authorList>
    </citation>
    <scope>NUCLEOTIDE SEQUENCE [LARGE SCALE GENOMIC DNA]</scope>
    <source>
        <strain evidence="7 8">NCTC12871</strain>
    </source>
</reference>
<protein>
    <submittedName>
        <fullName evidence="7">Thiamine ABC transporter periplasmic binding protein</fullName>
    </submittedName>
</protein>
<sequence>MKQKIFSFLTTTLLLASPFAMAMQTVNVYTYNSFASEKWGAGPKLKQLFEQSHPQCQIHYTALDGSNTMFNRIRLEGKQTKADMAIGLNNFMLDAAEKSQLFTPAKVDLDTLPENFRNATFVPYGFADYAFIYNKTKLKNPPKSLQELVNRQDIRVIYEDPRTSAVGQGFVAWMNKVYSEKDIQSAWQTLAKHTVTVTKSWSEAYGAFLKGEADMVLSYNTSPLYHILNEHNDNYVAANFPAPHVAQIEFVATLKNHENDCTNAFTQFMITPPAQKILSTANVMLPVVQNIHVPLYDNLRQQSVLPNLKEESVPQQTMRQWINTWQNALTD</sequence>
<evidence type="ECO:0000313" key="7">
    <source>
        <dbReference type="EMBL" id="VEJ08724.1"/>
    </source>
</evidence>
<organism evidence="7 8">
    <name type="scientific">Actinobacillus delphinicola</name>
    <dbReference type="NCBI Taxonomy" id="51161"/>
    <lineage>
        <taxon>Bacteria</taxon>
        <taxon>Pseudomonadati</taxon>
        <taxon>Pseudomonadota</taxon>
        <taxon>Gammaproteobacteria</taxon>
        <taxon>Pasteurellales</taxon>
        <taxon>Pasteurellaceae</taxon>
        <taxon>Actinobacillus</taxon>
    </lineage>
</organism>
<dbReference type="EMBL" id="LR134510">
    <property type="protein sequence ID" value="VEJ08724.1"/>
    <property type="molecule type" value="Genomic_DNA"/>
</dbReference>
<dbReference type="GO" id="GO:0030976">
    <property type="term" value="F:thiamine pyrophosphate binding"/>
    <property type="evidence" value="ECO:0007669"/>
    <property type="project" value="TreeGrafter"/>
</dbReference>
<dbReference type="GO" id="GO:0030288">
    <property type="term" value="C:outer membrane-bounded periplasmic space"/>
    <property type="evidence" value="ECO:0007669"/>
    <property type="project" value="InterPro"/>
</dbReference>
<evidence type="ECO:0000313" key="8">
    <source>
        <dbReference type="Proteomes" id="UP000279799"/>
    </source>
</evidence>
<feature type="chain" id="PRO_5019163832" evidence="6">
    <location>
        <begin position="23"/>
        <end position="331"/>
    </location>
</feature>
<evidence type="ECO:0000256" key="2">
    <source>
        <dbReference type="ARBA" id="ARBA00008520"/>
    </source>
</evidence>
<evidence type="ECO:0000256" key="4">
    <source>
        <dbReference type="ARBA" id="ARBA00022729"/>
    </source>
</evidence>
<keyword evidence="8" id="KW-1185">Reference proteome</keyword>
<dbReference type="Proteomes" id="UP000279799">
    <property type="component" value="Chromosome"/>
</dbReference>
<dbReference type="GO" id="GO:0030975">
    <property type="term" value="F:thiamine binding"/>
    <property type="evidence" value="ECO:0007669"/>
    <property type="project" value="InterPro"/>
</dbReference>